<evidence type="ECO:0000313" key="1">
    <source>
        <dbReference type="EMBL" id="GMF35451.1"/>
    </source>
</evidence>
<accession>A0A9W6XBY9</accession>
<sequence>MSILSLGYVQNLYNKSNLRVNWLTVQKILIESSVRSDTSQFAWLWSTKAVTQSSHADLRSSITSGACIPQGSSSSIFAAEFWITTEKSEDYVLKALKLEKLAGHDLKTNPMYKYYEKFLDKTLSPKVDNWLKAGKSDEYVKMELGLKHLTGSTLTASPKYTFYERYLSLQLDEWIKLEISNNYVLRELGLKGLTGEALTKNPKYERYETFVQRKLESWLGNPLYFSGVVRFGVECDTCEPTQAKDAYKTYVQYATMYDDMLFNSIKNGGDPFIVIEARARQNSKNSALG</sequence>
<comment type="caution">
    <text evidence="1">The sequence shown here is derived from an EMBL/GenBank/DDBJ whole genome shotgun (WGS) entry which is preliminary data.</text>
</comment>
<name>A0A9W6XBY9_9STRA</name>
<dbReference type="OrthoDB" id="97973at2759"/>
<proteinExistence type="predicted"/>
<gene>
    <name evidence="1" type="ORF">Plil01_001505800</name>
</gene>
<organism evidence="1 2">
    <name type="scientific">Phytophthora lilii</name>
    <dbReference type="NCBI Taxonomy" id="2077276"/>
    <lineage>
        <taxon>Eukaryota</taxon>
        <taxon>Sar</taxon>
        <taxon>Stramenopiles</taxon>
        <taxon>Oomycota</taxon>
        <taxon>Peronosporomycetes</taxon>
        <taxon>Peronosporales</taxon>
        <taxon>Peronosporaceae</taxon>
        <taxon>Phytophthora</taxon>
    </lineage>
</organism>
<evidence type="ECO:0000313" key="2">
    <source>
        <dbReference type="Proteomes" id="UP001165083"/>
    </source>
</evidence>
<keyword evidence="2" id="KW-1185">Reference proteome</keyword>
<protein>
    <submittedName>
        <fullName evidence="1">Unnamed protein product</fullName>
    </submittedName>
</protein>
<reference evidence="1" key="1">
    <citation type="submission" date="2023-04" db="EMBL/GenBank/DDBJ databases">
        <title>Phytophthora lilii NBRC 32176.</title>
        <authorList>
            <person name="Ichikawa N."/>
            <person name="Sato H."/>
            <person name="Tonouchi N."/>
        </authorList>
    </citation>
    <scope>NUCLEOTIDE SEQUENCE</scope>
    <source>
        <strain evidence="1">NBRC 32176</strain>
    </source>
</reference>
<dbReference type="Proteomes" id="UP001165083">
    <property type="component" value="Unassembled WGS sequence"/>
</dbReference>
<dbReference type="EMBL" id="BSXW01001283">
    <property type="protein sequence ID" value="GMF35451.1"/>
    <property type="molecule type" value="Genomic_DNA"/>
</dbReference>
<dbReference type="AlphaFoldDB" id="A0A9W6XBY9"/>